<comment type="caution">
    <text evidence="3">The sequence shown here is derived from an EMBL/GenBank/DDBJ whole genome shotgun (WGS) entry which is preliminary data.</text>
</comment>
<gene>
    <name evidence="3" type="ORF">CAP_7526</name>
</gene>
<feature type="region of interest" description="Disordered" evidence="1">
    <location>
        <begin position="13"/>
        <end position="45"/>
    </location>
</feature>
<feature type="compositionally biased region" description="Acidic residues" evidence="1">
    <location>
        <begin position="32"/>
        <end position="45"/>
    </location>
</feature>
<keyword evidence="2" id="KW-0472">Membrane</keyword>
<proteinExistence type="predicted"/>
<evidence type="ECO:0000256" key="2">
    <source>
        <dbReference type="SAM" id="Phobius"/>
    </source>
</evidence>
<dbReference type="STRING" id="1192034.CAP_7526"/>
<feature type="region of interest" description="Disordered" evidence="1">
    <location>
        <begin position="96"/>
        <end position="139"/>
    </location>
</feature>
<dbReference type="Proteomes" id="UP000019678">
    <property type="component" value="Unassembled WGS sequence"/>
</dbReference>
<dbReference type="OrthoDB" id="5526830at2"/>
<feature type="compositionally biased region" description="Low complexity" evidence="1">
    <location>
        <begin position="96"/>
        <end position="126"/>
    </location>
</feature>
<dbReference type="AlphaFoldDB" id="A0A017SZ89"/>
<keyword evidence="4" id="KW-1185">Reference proteome</keyword>
<evidence type="ECO:0000256" key="1">
    <source>
        <dbReference type="SAM" id="MobiDB-lite"/>
    </source>
</evidence>
<name>A0A017SZ89_9BACT</name>
<evidence type="ECO:0000313" key="4">
    <source>
        <dbReference type="Proteomes" id="UP000019678"/>
    </source>
</evidence>
<accession>A0A017SZ89</accession>
<keyword evidence="2" id="KW-0812">Transmembrane</keyword>
<sequence length="295" mass="29914">MTKRAQDELLRLALSDAPRSDAEAAAQSPSSDEGEPLDPPATDEEILQARALAEALEHGDDLLATALLSALAPPDLGAVDHDALIARALSSPALSSPALSGPALSSPALSSPALSGPALSGPALSSDEAQPTPAEQHASEALRAWLDDPAAPPDASVASAAELAGILRAANHPASLPELPMLRNEALIVRALGRKRAATPRRLVPVTMAALSGLAAAAAAVALFLNPAADSPTASHILSGSGAQAALIPSRSTSELFDPATPFPREGGESARIDRIATARAADLRANRYAAWGVQ</sequence>
<dbReference type="EMBL" id="ASRX01000067">
    <property type="protein sequence ID" value="EYF02047.1"/>
    <property type="molecule type" value="Genomic_DNA"/>
</dbReference>
<evidence type="ECO:0000313" key="3">
    <source>
        <dbReference type="EMBL" id="EYF02047.1"/>
    </source>
</evidence>
<reference evidence="3 4" key="1">
    <citation type="submission" date="2013-05" db="EMBL/GenBank/DDBJ databases">
        <title>Genome assembly of Chondromyces apiculatus DSM 436.</title>
        <authorList>
            <person name="Sharma G."/>
            <person name="Khatri I."/>
            <person name="Kaur C."/>
            <person name="Mayilraj S."/>
            <person name="Subramanian S."/>
        </authorList>
    </citation>
    <scope>NUCLEOTIDE SEQUENCE [LARGE SCALE GENOMIC DNA]</scope>
    <source>
        <strain evidence="3 4">DSM 436</strain>
    </source>
</reference>
<feature type="transmembrane region" description="Helical" evidence="2">
    <location>
        <begin position="203"/>
        <end position="225"/>
    </location>
</feature>
<keyword evidence="2" id="KW-1133">Transmembrane helix</keyword>
<dbReference type="RefSeq" id="WP_044248212.1">
    <property type="nucleotide sequence ID" value="NZ_ASRX01000067.1"/>
</dbReference>
<organism evidence="3 4">
    <name type="scientific">Chondromyces apiculatus DSM 436</name>
    <dbReference type="NCBI Taxonomy" id="1192034"/>
    <lineage>
        <taxon>Bacteria</taxon>
        <taxon>Pseudomonadati</taxon>
        <taxon>Myxococcota</taxon>
        <taxon>Polyangia</taxon>
        <taxon>Polyangiales</taxon>
        <taxon>Polyangiaceae</taxon>
        <taxon>Chondromyces</taxon>
    </lineage>
</organism>
<protein>
    <submittedName>
        <fullName evidence="3">Uncharacterized protein</fullName>
    </submittedName>
</protein>